<evidence type="ECO:0000256" key="2">
    <source>
        <dbReference type="ARBA" id="ARBA00022692"/>
    </source>
</evidence>
<organism evidence="9 10">
    <name type="scientific">Branchiostoma belcheri</name>
    <name type="common">Amphioxus</name>
    <dbReference type="NCBI Taxonomy" id="7741"/>
    <lineage>
        <taxon>Eukaryota</taxon>
        <taxon>Metazoa</taxon>
        <taxon>Chordata</taxon>
        <taxon>Cephalochordata</taxon>
        <taxon>Leptocardii</taxon>
        <taxon>Amphioxiformes</taxon>
        <taxon>Branchiostomatidae</taxon>
        <taxon>Branchiostoma</taxon>
    </lineage>
</organism>
<dbReference type="GeneID" id="109465835"/>
<dbReference type="InterPro" id="IPR002017">
    <property type="entry name" value="Spectrin_repeat"/>
</dbReference>
<keyword evidence="5" id="KW-0472">Membrane</keyword>
<dbReference type="GO" id="GO:0051015">
    <property type="term" value="F:actin filament binding"/>
    <property type="evidence" value="ECO:0007669"/>
    <property type="project" value="TreeGrafter"/>
</dbReference>
<name>A0A6P4YJM7_BRABE</name>
<keyword evidence="6" id="KW-0175">Coiled coil</keyword>
<keyword evidence="2" id="KW-0812">Transmembrane</keyword>
<dbReference type="GO" id="GO:0005640">
    <property type="term" value="C:nuclear outer membrane"/>
    <property type="evidence" value="ECO:0007669"/>
    <property type="project" value="TreeGrafter"/>
</dbReference>
<keyword evidence="9" id="KW-1185">Reference proteome</keyword>
<sequence length="1841" mass="207700">MAVEIFWTPTSPRRVRLRRSSSSKRRLEDLFRTPRTSVERMDVSGVARDLLMTVDLKDDQMVQTKCFTNWANSYLAKRNPPVTIFNLFEEMKDGINLLYLLEVLSGEELAVRKGRDMTLSDKVTNAKASLAYLEDNGVKIPAGVTPQEITNGTPPKILDLMWAIVSHYQIEEVAKMSRRTVSGLNASMAEDSMYGTMPRTSSQSTTPTKGGKFGFSGSSSSLPSLGKRKKGRDQSPGPTRKKSGKETKEAQKILLKWAQNAVDRRVVDVKDFSKSWRNGKAFSSLVHTIQPDLVDMPRLSTKSASSRMEHAFTAAERFLGIPKLIDSEDMDVERPDGRSVMTYVSLYAQAFPQAGGWTAPTPSQRDVRYLGLGSGNTSSFRRAGSARGAYNSTSSGGGQYISGVGAGEVPSVSVTEFQSVKTTEVTTYEQNTQLSSYEQNAQLVTEDSYRTSDVTSDSLYDDVMNEVGAGGTFSGQRFTGVMNGAAQDMHGDVAGDLTQSASASHAMAVKGGAYEYGQQTSQQTAKGGVGVDYGQQSYRQQTSDQMFTFDSSRGPGQSQSTSVRSSALMDDGSSPTVVMANKGDMSPIRVSINLPSYAGRRSAKGSTGGGEGPGKDEYSRGLGNIRGWLADVDKEYPKDIIVYHQDVQEHIEDLETLDTEAGKQEDKLQVLSRQVGSMSGDEAAAARSDLNDVQEEITRIRNDVSKEKNNCTRMLPYVKRFEDDTAEIDNWLSDAEKLMMSHMVDSTSAKFNQRVQNHKEFFTTRNLMRNKLSSCNSDLKKIEGLCLHNHDKTPLQTRFEDIDSRFEDGMALSLTWDDKLDDIQENWRDFDKRTDDVGSWLDKANDIMTDRDQPLDIQIARHETFFKDVDSDMMEGLVQSGERLAEDMNDPEKEQLQDQMGKIENKWKDVMYQAPIALMKLKFRKSQDLYDETINKLEKESNRELELLANPSVDREDLWNTHEGLYHREPEGFLPTAERHVSDMENYSKELVQYSVDEMSLVGPAKDHRQHFENVKREERVLCDKLKNARTTNIIVNEQHTLYPQGKGGGQGSWKTRPEEIERAHRWKQFFEKKEAMLQECTNIDDTLDGEEQWEITPNNVRERDRLFERLERDLQHNRGETPELKTMGSWLEREMPHKKEDIVGDIAYVERTQDETEEHLRRARQEHEDLLTRINEFYECKERTHKCIDRAELVLRSRICQRPADIASQLDKHENAESELSNNMPKLDLMSKRGTELVQDLRSSNLWKTTEIRKEMDHTSHRWIEVSEQLHDNKDVLRNMENIWDEMYNINSDFEDWFNGPVEDLRKRLYTISDASEVPDMQRRLDLFQDEIIDRENQWTKLNNRAKRLQELNQNVPISLVERMVQRNKDGIEEAKKLAVEGRRKLDSFKANQDFGRRNLDPLQKWLDKEERLLSAQYDLQMDIYSKKAQRDKFESFSNEIASHRWKFDEVNSKAREVNLSQNPEIVRQLEQINARYSALKIECDNITKKCEGHVTDHAQYDELYEEASEWLRQQREKLKEAQRPTTDWKELEENHANINLLLLTKKRGEIKINNTSEKADVTMDNTSADGKPIIIEQVESLRHDFQLYQEELNAAKLKVEGQLEGMKPEINRSKLDASLAIEQRLDQNLSQQTISTYQYTESSKTVYGSQTIGGTGGTYGGTAQGTGGGYGGIGQGTGSGYGGIGQGTGTGYGGITQSTGSGYGGIGQSSSGGYISQTTSTSGAGGSAGGLGGGSSINQFLGGGSGHGVFDIAVSSVKKSTVTKEVGVQPSPSRQRTSTSTETMTDDLRKKVGDKVFQEIVLQPGERRTFGSGDNVVHYHNSQSEPITVKINYLVNYWE</sequence>
<dbReference type="PANTHER" id="PTHR47535:SF1">
    <property type="entry name" value="NESPRIN-1"/>
    <property type="match status" value="1"/>
</dbReference>
<dbReference type="OrthoDB" id="10017054at2759"/>
<evidence type="ECO:0000313" key="9">
    <source>
        <dbReference type="Proteomes" id="UP000515135"/>
    </source>
</evidence>
<feature type="region of interest" description="Disordered" evidence="7">
    <location>
        <begin position="1763"/>
        <end position="1788"/>
    </location>
</feature>
<dbReference type="GO" id="GO:0007097">
    <property type="term" value="P:nuclear migration"/>
    <property type="evidence" value="ECO:0007669"/>
    <property type="project" value="TreeGrafter"/>
</dbReference>
<dbReference type="SMART" id="SM00033">
    <property type="entry name" value="CH"/>
    <property type="match status" value="2"/>
</dbReference>
<dbReference type="GO" id="GO:0034993">
    <property type="term" value="C:meiotic nuclear membrane microtubule tethering complex"/>
    <property type="evidence" value="ECO:0007669"/>
    <property type="project" value="TreeGrafter"/>
</dbReference>
<dbReference type="Gene3D" id="1.20.58.60">
    <property type="match status" value="4"/>
</dbReference>
<feature type="region of interest" description="Disordered" evidence="7">
    <location>
        <begin position="547"/>
        <end position="582"/>
    </location>
</feature>
<dbReference type="Proteomes" id="UP000515135">
    <property type="component" value="Unplaced"/>
</dbReference>
<feature type="compositionally biased region" description="Polar residues" evidence="7">
    <location>
        <begin position="547"/>
        <end position="565"/>
    </location>
</feature>
<proteinExistence type="predicted"/>
<dbReference type="Pfam" id="PF00307">
    <property type="entry name" value="CH"/>
    <property type="match status" value="2"/>
</dbReference>
<evidence type="ECO:0000256" key="3">
    <source>
        <dbReference type="ARBA" id="ARBA00022737"/>
    </source>
</evidence>
<dbReference type="RefSeq" id="XP_019618887.1">
    <property type="nucleotide sequence ID" value="XM_019763328.1"/>
</dbReference>
<dbReference type="SUPFAM" id="SSF46966">
    <property type="entry name" value="Spectrin repeat"/>
    <property type="match status" value="6"/>
</dbReference>
<dbReference type="SMART" id="SM00150">
    <property type="entry name" value="SPEC"/>
    <property type="match status" value="5"/>
</dbReference>
<gene>
    <name evidence="10" type="primary">LOC109465835</name>
</gene>
<dbReference type="InterPro" id="IPR036872">
    <property type="entry name" value="CH_dom_sf"/>
</dbReference>
<feature type="coiled-coil region" evidence="6">
    <location>
        <begin position="1147"/>
        <end position="1174"/>
    </location>
</feature>
<accession>A0A6P4YJM7</accession>
<feature type="compositionally biased region" description="Low complexity" evidence="7">
    <location>
        <begin position="1771"/>
        <end position="1785"/>
    </location>
</feature>
<evidence type="ECO:0000256" key="7">
    <source>
        <dbReference type="SAM" id="MobiDB-lite"/>
    </source>
</evidence>
<dbReference type="Gene3D" id="1.10.418.10">
    <property type="entry name" value="Calponin-like domain"/>
    <property type="match status" value="2"/>
</dbReference>
<dbReference type="InterPro" id="IPR052403">
    <property type="entry name" value="LINC-complex_assoc"/>
</dbReference>
<evidence type="ECO:0000313" key="10">
    <source>
        <dbReference type="RefSeq" id="XP_019618887.1"/>
    </source>
</evidence>
<dbReference type="PANTHER" id="PTHR47535">
    <property type="entry name" value="MUSCLE-SPECIFIC PROTEIN 300 KDA, ISOFORM G"/>
    <property type="match status" value="1"/>
</dbReference>
<keyword evidence="4" id="KW-1133">Transmembrane helix</keyword>
<protein>
    <submittedName>
        <fullName evidence="10">Nesprin-1-like isoform X49</fullName>
    </submittedName>
</protein>
<feature type="region of interest" description="Disordered" evidence="7">
    <location>
        <begin position="596"/>
        <end position="618"/>
    </location>
</feature>
<dbReference type="CDD" id="cd00176">
    <property type="entry name" value="SPEC"/>
    <property type="match status" value="4"/>
</dbReference>
<feature type="domain" description="Calponin-homology (CH)" evidence="8">
    <location>
        <begin position="61"/>
        <end position="169"/>
    </location>
</feature>
<dbReference type="InterPro" id="IPR018159">
    <property type="entry name" value="Spectrin/alpha-actinin"/>
</dbReference>
<dbReference type="Pfam" id="PF00435">
    <property type="entry name" value="Spectrin"/>
    <property type="match status" value="2"/>
</dbReference>
<keyword evidence="3" id="KW-0677">Repeat</keyword>
<feature type="region of interest" description="Disordered" evidence="7">
    <location>
        <begin position="192"/>
        <end position="249"/>
    </location>
</feature>
<dbReference type="GO" id="GO:0005737">
    <property type="term" value="C:cytoplasm"/>
    <property type="evidence" value="ECO:0007669"/>
    <property type="project" value="TreeGrafter"/>
</dbReference>
<feature type="coiled-coil region" evidence="6">
    <location>
        <begin position="647"/>
        <end position="710"/>
    </location>
</feature>
<evidence type="ECO:0000256" key="5">
    <source>
        <dbReference type="ARBA" id="ARBA00023136"/>
    </source>
</evidence>
<dbReference type="InterPro" id="IPR001715">
    <property type="entry name" value="CH_dom"/>
</dbReference>
<evidence type="ECO:0000256" key="6">
    <source>
        <dbReference type="SAM" id="Coils"/>
    </source>
</evidence>
<dbReference type="PROSITE" id="PS50021">
    <property type="entry name" value="CH"/>
    <property type="match status" value="2"/>
</dbReference>
<reference evidence="10" key="1">
    <citation type="submission" date="2025-08" db="UniProtKB">
        <authorList>
            <consortium name="RefSeq"/>
        </authorList>
    </citation>
    <scope>IDENTIFICATION</scope>
    <source>
        <tissue evidence="10">Gonad</tissue>
    </source>
</reference>
<comment type="subcellular location">
    <subcellularLocation>
        <location evidence="1">Membrane</location>
    </subcellularLocation>
</comment>
<dbReference type="SUPFAM" id="SSF47576">
    <property type="entry name" value="Calponin-homology domain, CH-domain"/>
    <property type="match status" value="1"/>
</dbReference>
<feature type="compositionally biased region" description="Low complexity" evidence="7">
    <location>
        <begin position="204"/>
        <end position="225"/>
    </location>
</feature>
<feature type="domain" description="Calponin-homology (CH)" evidence="8">
    <location>
        <begin position="248"/>
        <end position="352"/>
    </location>
</feature>
<evidence type="ECO:0000259" key="8">
    <source>
        <dbReference type="PROSITE" id="PS50021"/>
    </source>
</evidence>
<evidence type="ECO:0000256" key="4">
    <source>
        <dbReference type="ARBA" id="ARBA00022989"/>
    </source>
</evidence>
<evidence type="ECO:0000256" key="1">
    <source>
        <dbReference type="ARBA" id="ARBA00004370"/>
    </source>
</evidence>